<protein>
    <submittedName>
        <fullName evidence="1">Uncharacterized protein</fullName>
    </submittedName>
</protein>
<dbReference type="KEGG" id="scla:SCLARK_001881"/>
<dbReference type="RefSeq" id="WP_100255149.1">
    <property type="nucleotide sequence ID" value="NZ_CP015819.1"/>
</dbReference>
<gene>
    <name evidence="1" type="ORF">SCLAR_v1c13230</name>
</gene>
<evidence type="ECO:0000313" key="2">
    <source>
        <dbReference type="Proteomes" id="UP000231179"/>
    </source>
</evidence>
<reference evidence="1 2" key="1">
    <citation type="submission" date="2017-11" db="EMBL/GenBank/DDBJ databases">
        <title>Complete genome sequence of Spiroplasma clarkii CN-5 (DSM 19994).</title>
        <authorList>
            <person name="Tsai Y.-M."/>
            <person name="Chang A."/>
            <person name="Lo W.-S."/>
            <person name="Kuo C.-H."/>
        </authorList>
    </citation>
    <scope>NUCLEOTIDE SEQUENCE [LARGE SCALE GENOMIC DNA]</scope>
    <source>
        <strain evidence="1 2">CN-5</strain>
    </source>
</reference>
<name>A0A1Y0L2R8_9MOLU</name>
<evidence type="ECO:0000313" key="1">
    <source>
        <dbReference type="EMBL" id="ATX71621.1"/>
    </source>
</evidence>
<sequence length="372" mass="42515">MFKKLLSIVGTGAVVASATTPFISQTKSYESEFIKQEYKSEVSDFTADFVPTKFMAMISDYNSLSTSNKKIIAAKLDIMDTMTIDVAKNYLSNINIKFIHDYRNEILDLFNSFVIKPRNNDLQSELFTNIDWKQIERFISIDFTNSNDFSIDSSTYGPSHWWTALWDWGYKFEFGGGIINIERVALTIYNAYGFDFDQLISTLKVGDEILRNMFLPKESYISIDTFSLLIKKFQTQISNSGLPVTKYFNQIIDTASALTSMLISQGAGEMAVTELAEYIQEEVSNQFGINVEDLRTTYNDISKIIWEMTDTLNQITLVIDKMYTDLPDFIVDFILGSFVRIAKQMIAAENHSGNGVYIKFQKFIFPQGFKGR</sequence>
<dbReference type="Proteomes" id="UP000231179">
    <property type="component" value="Chromosome"/>
</dbReference>
<organism evidence="1 2">
    <name type="scientific">Spiroplasma clarkii</name>
    <dbReference type="NCBI Taxonomy" id="2139"/>
    <lineage>
        <taxon>Bacteria</taxon>
        <taxon>Bacillati</taxon>
        <taxon>Mycoplasmatota</taxon>
        <taxon>Mollicutes</taxon>
        <taxon>Entomoplasmatales</taxon>
        <taxon>Spiroplasmataceae</taxon>
        <taxon>Spiroplasma</taxon>
    </lineage>
</organism>
<accession>A0A1Y0L2R8</accession>
<proteinExistence type="predicted"/>
<dbReference type="EMBL" id="CP024870">
    <property type="protein sequence ID" value="ATX71621.1"/>
    <property type="molecule type" value="Genomic_DNA"/>
</dbReference>
<dbReference type="AlphaFoldDB" id="A0A1Y0L2R8"/>
<keyword evidence="2" id="KW-1185">Reference proteome</keyword>